<dbReference type="PANTHER" id="PTHR30273">
    <property type="entry name" value="PERIPLASMIC SIGNAL SENSOR AND SIGMA FACTOR ACTIVATOR FECR-RELATED"/>
    <property type="match status" value="1"/>
</dbReference>
<dbReference type="GO" id="GO:0016989">
    <property type="term" value="F:sigma factor antagonist activity"/>
    <property type="evidence" value="ECO:0007669"/>
    <property type="project" value="TreeGrafter"/>
</dbReference>
<evidence type="ECO:0000259" key="3">
    <source>
        <dbReference type="Pfam" id="PF16344"/>
    </source>
</evidence>
<dbReference type="InterPro" id="IPR006860">
    <property type="entry name" value="FecR"/>
</dbReference>
<evidence type="ECO:0000256" key="1">
    <source>
        <dbReference type="SAM" id="Phobius"/>
    </source>
</evidence>
<dbReference type="InterPro" id="IPR012373">
    <property type="entry name" value="Ferrdict_sens_TM"/>
</dbReference>
<sequence length="354" mass="39810">MKITEALIIRFFSGECNEQERRMVKSYFLEHPEALQQYVTEESWDNFTSSHLLPEAISGKMLQAIRQQTTFRRRKLITRYGWAAAAAVLLSLGALTYYMQDRQRAMVAAAQPSIVIKDSLPEYKEQQNTTATMLSFSLSDGSRIDLLPHSAIRYRTPFGQYNRDIQLQGKASFHVAQNSRLPFTVYAGKLATTALGTVFTVTAFNADKDMISVRLLSGKVVVRPDSILKAQGVKSAYLAPGQELRFNPLQGSIAIYSEPVKRHIPANVVAAKHTIDTANAAMLTFNNEPLDEIFDRLSARFNTRIVFRQGALTGMRFTGGFNSEKESLMAFLETIGLLNHLRVYEKEGTIHIEE</sequence>
<dbReference type="InterPro" id="IPR032508">
    <property type="entry name" value="FecR_C"/>
</dbReference>
<gene>
    <name evidence="4" type="ORF">F0L74_32435</name>
</gene>
<reference evidence="4 5" key="2">
    <citation type="submission" date="2019-09" db="EMBL/GenBank/DDBJ databases">
        <authorList>
            <person name="Jin C."/>
        </authorList>
    </citation>
    <scope>NUCLEOTIDE SEQUENCE [LARGE SCALE GENOMIC DNA]</scope>
    <source>
        <strain evidence="4 5">BN140078</strain>
    </source>
</reference>
<dbReference type="RefSeq" id="WP_149842022.1">
    <property type="nucleotide sequence ID" value="NZ_VUOC01000004.1"/>
</dbReference>
<protein>
    <submittedName>
        <fullName evidence="4">DUF4974 domain-containing protein</fullName>
    </submittedName>
</protein>
<dbReference type="PIRSF" id="PIRSF018266">
    <property type="entry name" value="FecR"/>
    <property type="match status" value="1"/>
</dbReference>
<comment type="caution">
    <text evidence="4">The sequence shown here is derived from an EMBL/GenBank/DDBJ whole genome shotgun (WGS) entry which is preliminary data.</text>
</comment>
<evidence type="ECO:0000313" key="4">
    <source>
        <dbReference type="EMBL" id="KAA2240844.1"/>
    </source>
</evidence>
<feature type="domain" description="Protein FecR C-terminal" evidence="3">
    <location>
        <begin position="283"/>
        <end position="352"/>
    </location>
</feature>
<name>A0A5B2VQ45_9BACT</name>
<accession>A0A5B2VQ45</accession>
<reference evidence="4 5" key="1">
    <citation type="submission" date="2019-09" db="EMBL/GenBank/DDBJ databases">
        <title>Chitinophaga ginsengihumi sp. nov., isolated from soil of ginseng rhizosphere.</title>
        <authorList>
            <person name="Lee J."/>
        </authorList>
    </citation>
    <scope>NUCLEOTIDE SEQUENCE [LARGE SCALE GENOMIC DNA]</scope>
    <source>
        <strain evidence="4 5">BN140078</strain>
    </source>
</reference>
<proteinExistence type="predicted"/>
<evidence type="ECO:0000259" key="2">
    <source>
        <dbReference type="Pfam" id="PF04773"/>
    </source>
</evidence>
<keyword evidence="1" id="KW-0812">Transmembrane</keyword>
<dbReference type="PANTHER" id="PTHR30273:SF2">
    <property type="entry name" value="PROTEIN FECR"/>
    <property type="match status" value="1"/>
</dbReference>
<organism evidence="4 5">
    <name type="scientific">Chitinophaga agrisoli</name>
    <dbReference type="NCBI Taxonomy" id="2607653"/>
    <lineage>
        <taxon>Bacteria</taxon>
        <taxon>Pseudomonadati</taxon>
        <taxon>Bacteroidota</taxon>
        <taxon>Chitinophagia</taxon>
        <taxon>Chitinophagales</taxon>
        <taxon>Chitinophagaceae</taxon>
        <taxon>Chitinophaga</taxon>
    </lineage>
</organism>
<evidence type="ECO:0000313" key="5">
    <source>
        <dbReference type="Proteomes" id="UP000324611"/>
    </source>
</evidence>
<keyword evidence="1" id="KW-1133">Transmembrane helix</keyword>
<dbReference type="AlphaFoldDB" id="A0A5B2VQ45"/>
<feature type="transmembrane region" description="Helical" evidence="1">
    <location>
        <begin position="80"/>
        <end position="99"/>
    </location>
</feature>
<dbReference type="Proteomes" id="UP000324611">
    <property type="component" value="Unassembled WGS sequence"/>
</dbReference>
<dbReference type="EMBL" id="VUOC01000004">
    <property type="protein sequence ID" value="KAA2240844.1"/>
    <property type="molecule type" value="Genomic_DNA"/>
</dbReference>
<dbReference type="Pfam" id="PF16344">
    <property type="entry name" value="FecR_C"/>
    <property type="match status" value="1"/>
</dbReference>
<dbReference type="Gene3D" id="2.60.120.1440">
    <property type="match status" value="1"/>
</dbReference>
<dbReference type="Gene3D" id="3.55.50.30">
    <property type="match status" value="1"/>
</dbReference>
<dbReference type="Pfam" id="PF04773">
    <property type="entry name" value="FecR"/>
    <property type="match status" value="1"/>
</dbReference>
<keyword evidence="1" id="KW-0472">Membrane</keyword>
<feature type="domain" description="FecR protein" evidence="2">
    <location>
        <begin position="131"/>
        <end position="220"/>
    </location>
</feature>
<keyword evidence="5" id="KW-1185">Reference proteome</keyword>